<comment type="caution">
    <text evidence="4">The sequence shown here is derived from an EMBL/GenBank/DDBJ whole genome shotgun (WGS) entry which is preliminary data.</text>
</comment>
<proteinExistence type="predicted"/>
<name>A0ABV0EL39_9ENTE</name>
<evidence type="ECO:0000313" key="5">
    <source>
        <dbReference type="Proteomes" id="UP000664357"/>
    </source>
</evidence>
<dbReference type="SFLD" id="SFLDS00005">
    <property type="entry name" value="Isoprenoid_Synthase_Type_I"/>
    <property type="match status" value="1"/>
</dbReference>
<keyword evidence="3" id="KW-0125">Carotenoid biosynthesis</keyword>
<dbReference type="PANTHER" id="PTHR31480">
    <property type="entry name" value="BIFUNCTIONAL LYCOPENE CYCLASE/PHYTOENE SYNTHASE"/>
    <property type="match status" value="1"/>
</dbReference>
<dbReference type="InterPro" id="IPR033904">
    <property type="entry name" value="Trans_IPPS_HH"/>
</dbReference>
<accession>A0ABV0EL39</accession>
<dbReference type="CDD" id="cd00683">
    <property type="entry name" value="Trans_IPPS_HH"/>
    <property type="match status" value="1"/>
</dbReference>
<dbReference type="SFLD" id="SFLDG01018">
    <property type="entry name" value="Squalene/Phytoene_Synthase_Lik"/>
    <property type="match status" value="1"/>
</dbReference>
<dbReference type="Gene3D" id="1.10.600.10">
    <property type="entry name" value="Farnesyl Diphosphate Synthase"/>
    <property type="match status" value="1"/>
</dbReference>
<dbReference type="Pfam" id="PF00494">
    <property type="entry name" value="SQS_PSY"/>
    <property type="match status" value="1"/>
</dbReference>
<dbReference type="Proteomes" id="UP000664357">
    <property type="component" value="Unassembled WGS sequence"/>
</dbReference>
<keyword evidence="2" id="KW-0808">Transferase</keyword>
<comment type="pathway">
    <text evidence="1">Carotenoid biosynthesis.</text>
</comment>
<reference evidence="4 5" key="1">
    <citation type="submission" date="2021-03" db="EMBL/GenBank/DDBJ databases">
        <authorList>
            <person name="Gilmore M.S."/>
            <person name="Schwartzman J."/>
            <person name="Van Tyne D."/>
            <person name="Martin M."/>
            <person name="Earl A.M."/>
            <person name="Manson A.L."/>
            <person name="Straub T."/>
            <person name="Salamzade R."/>
            <person name="Saavedra J."/>
            <person name="Lebreton F."/>
            <person name="Prichula J."/>
            <person name="Schaufler K."/>
            <person name="Gaca A."/>
            <person name="Sgardioli B."/>
            <person name="Wagenaar J."/>
            <person name="Strong T."/>
        </authorList>
    </citation>
    <scope>NUCLEOTIDE SEQUENCE [LARGE SCALE GENOMIC DNA]</scope>
    <source>
        <strain evidence="4 5">665A</strain>
    </source>
</reference>
<dbReference type="InterPro" id="IPR008949">
    <property type="entry name" value="Isoprenoid_synthase_dom_sf"/>
</dbReference>
<protein>
    <submittedName>
        <fullName evidence="4">15-cis-phytoene/all-trans-phytoene synthase</fullName>
    </submittedName>
</protein>
<keyword evidence="5" id="KW-1185">Reference proteome</keyword>
<dbReference type="InterPro" id="IPR044843">
    <property type="entry name" value="Trans_IPPS_bact-type"/>
</dbReference>
<dbReference type="InterPro" id="IPR019845">
    <property type="entry name" value="Squalene/phytoene_synthase_CS"/>
</dbReference>
<sequence>MTDKLVADFLRYQADFDYCERIIEHHSKSFYAAFSKLPEQKAMSVYAIYAFCRRADDAIDVEKNPEKLAELKAQLGAFQKGERPDEPMWRALAVVFEHYPLDIQAFYDMLEGQRRDVNFTQPETQQELEEYSYYVAGSVGLMLLPILSKDWVKIVEEAKELGEAMQITNILRDIGEDEAEGRIYLPKDKMAEYGVTQEDLKEHRQTQAFARLWEYEAKRAEESYQKGLTMMPWIDEDCRGPLLAASYFYREILQVIRENDYQVFTQRHVVKQARKLRIFQAIRKELQKISRQKESIKS</sequence>
<dbReference type="SFLD" id="SFLDG01212">
    <property type="entry name" value="Phytoene_synthase_like"/>
    <property type="match status" value="1"/>
</dbReference>
<gene>
    <name evidence="4" type="ORF">JZO67_001237</name>
</gene>
<dbReference type="RefSeq" id="WP_207701383.1">
    <property type="nucleotide sequence ID" value="NZ_JAFREL020000001.1"/>
</dbReference>
<dbReference type="PROSITE" id="PS01045">
    <property type="entry name" value="SQUALEN_PHYTOEN_SYN_2"/>
    <property type="match status" value="1"/>
</dbReference>
<reference evidence="4 5" key="2">
    <citation type="submission" date="2024-02" db="EMBL/GenBank/DDBJ databases">
        <title>The Genome Sequence of Enterococcus sp. DIV0159.</title>
        <authorList>
            <person name="Earl A."/>
            <person name="Manson A."/>
            <person name="Gilmore M."/>
            <person name="Sanders J."/>
            <person name="Shea T."/>
            <person name="Howe W."/>
            <person name="Livny J."/>
            <person name="Cuomo C."/>
            <person name="Neafsey D."/>
            <person name="Birren B."/>
        </authorList>
    </citation>
    <scope>NUCLEOTIDE SEQUENCE [LARGE SCALE GENOMIC DNA]</scope>
    <source>
        <strain evidence="4 5">665A</strain>
    </source>
</reference>
<evidence type="ECO:0000256" key="3">
    <source>
        <dbReference type="ARBA" id="ARBA00022746"/>
    </source>
</evidence>
<organism evidence="4 5">
    <name type="scientific">Candidatus Enterococcus ferrettii</name>
    <dbReference type="NCBI Taxonomy" id="2815324"/>
    <lineage>
        <taxon>Bacteria</taxon>
        <taxon>Bacillati</taxon>
        <taxon>Bacillota</taxon>
        <taxon>Bacilli</taxon>
        <taxon>Lactobacillales</taxon>
        <taxon>Enterococcaceae</taxon>
        <taxon>Enterococcus</taxon>
    </lineage>
</organism>
<dbReference type="EMBL" id="JAFREL020000001">
    <property type="protein sequence ID" value="MEO1769286.1"/>
    <property type="molecule type" value="Genomic_DNA"/>
</dbReference>
<dbReference type="SUPFAM" id="SSF48576">
    <property type="entry name" value="Terpenoid synthases"/>
    <property type="match status" value="1"/>
</dbReference>
<evidence type="ECO:0000256" key="2">
    <source>
        <dbReference type="ARBA" id="ARBA00022679"/>
    </source>
</evidence>
<evidence type="ECO:0000256" key="1">
    <source>
        <dbReference type="ARBA" id="ARBA00004829"/>
    </source>
</evidence>
<evidence type="ECO:0000313" key="4">
    <source>
        <dbReference type="EMBL" id="MEO1769286.1"/>
    </source>
</evidence>
<dbReference type="InterPro" id="IPR002060">
    <property type="entry name" value="Squ/phyt_synthse"/>
</dbReference>